<gene>
    <name evidence="1" type="ORF">BN874_1430005</name>
</gene>
<evidence type="ECO:0000313" key="1">
    <source>
        <dbReference type="EMBL" id="CDH44046.1"/>
    </source>
</evidence>
<dbReference type="Proteomes" id="UP000019184">
    <property type="component" value="Unassembled WGS sequence"/>
</dbReference>
<keyword evidence="2" id="KW-1185">Reference proteome</keyword>
<evidence type="ECO:0000313" key="2">
    <source>
        <dbReference type="Proteomes" id="UP000019184"/>
    </source>
</evidence>
<dbReference type="AlphaFoldDB" id="A0A7U7GA87"/>
<comment type="caution">
    <text evidence="1">The sequence shown here is derived from an EMBL/GenBank/DDBJ whole genome shotgun (WGS) entry which is preliminary data.</text>
</comment>
<name>A0A7U7GA87_9GAMM</name>
<sequence length="55" mass="6411">MVLFRLRYRMSEPLAFCLATYRFSTSTVGAGFSPRTSSPEGRSYPRIFVNYTFQF</sequence>
<dbReference type="EMBL" id="CBTK010000050">
    <property type="protein sequence ID" value="CDH44046.1"/>
    <property type="molecule type" value="Genomic_DNA"/>
</dbReference>
<proteinExistence type="predicted"/>
<accession>A0A7U7GA87</accession>
<reference evidence="1 2" key="1">
    <citation type="journal article" date="2014" name="ISME J.">
        <title>Candidatus Competibacter-lineage genomes retrieved from metagenomes reveal functional metabolic diversity.</title>
        <authorList>
            <person name="McIlroy S.J."/>
            <person name="Albertsen M."/>
            <person name="Andresen E.K."/>
            <person name="Saunders A.M."/>
            <person name="Kristiansen R."/>
            <person name="Stokholm-Bjerregaard M."/>
            <person name="Nielsen K.L."/>
            <person name="Nielsen P.H."/>
        </authorList>
    </citation>
    <scope>NUCLEOTIDE SEQUENCE [LARGE SCALE GENOMIC DNA]</scope>
    <source>
        <strain evidence="1 2">Run_B_J11</strain>
    </source>
</reference>
<organism evidence="1 2">
    <name type="scientific">Candidatus Contendobacter odensis Run_B_J11</name>
    <dbReference type="NCBI Taxonomy" id="1400861"/>
    <lineage>
        <taxon>Bacteria</taxon>
        <taxon>Pseudomonadati</taxon>
        <taxon>Pseudomonadota</taxon>
        <taxon>Gammaproteobacteria</taxon>
        <taxon>Candidatus Competibacteraceae</taxon>
        <taxon>Candidatus Contendibacter</taxon>
    </lineage>
</organism>
<protein>
    <submittedName>
        <fullName evidence="1">Uncharacterized protein</fullName>
    </submittedName>
</protein>